<dbReference type="SMART" id="SM00091">
    <property type="entry name" value="PAS"/>
    <property type="match status" value="4"/>
</dbReference>
<feature type="domain" description="PAS" evidence="7">
    <location>
        <begin position="283"/>
        <end position="353"/>
    </location>
</feature>
<dbReference type="SMART" id="SM00388">
    <property type="entry name" value="HisKA"/>
    <property type="match status" value="1"/>
</dbReference>
<dbReference type="PROSITE" id="PS50112">
    <property type="entry name" value="PAS"/>
    <property type="match status" value="3"/>
</dbReference>
<keyword evidence="5" id="KW-0418">Kinase</keyword>
<dbReference type="AlphaFoldDB" id="A0A3A8NWB6"/>
<reference evidence="10" key="1">
    <citation type="submission" date="2018-09" db="EMBL/GenBank/DDBJ databases">
        <authorList>
            <person name="Livingstone P.G."/>
            <person name="Whitworth D.E."/>
        </authorList>
    </citation>
    <scope>NUCLEOTIDE SEQUENCE [LARGE SCALE GENOMIC DNA]</scope>
    <source>
        <strain evidence="10">CA040B</strain>
    </source>
</reference>
<evidence type="ECO:0000259" key="7">
    <source>
        <dbReference type="PROSITE" id="PS50112"/>
    </source>
</evidence>
<dbReference type="PANTHER" id="PTHR43304:SF1">
    <property type="entry name" value="PAC DOMAIN-CONTAINING PROTEIN"/>
    <property type="match status" value="1"/>
</dbReference>
<dbReference type="GO" id="GO:0000155">
    <property type="term" value="F:phosphorelay sensor kinase activity"/>
    <property type="evidence" value="ECO:0007669"/>
    <property type="project" value="InterPro"/>
</dbReference>
<evidence type="ECO:0000256" key="5">
    <source>
        <dbReference type="ARBA" id="ARBA00022777"/>
    </source>
</evidence>
<dbReference type="InterPro" id="IPR001610">
    <property type="entry name" value="PAC"/>
</dbReference>
<dbReference type="InterPro" id="IPR052162">
    <property type="entry name" value="Sensor_kinase/Photoreceptor"/>
</dbReference>
<evidence type="ECO:0000256" key="1">
    <source>
        <dbReference type="ARBA" id="ARBA00000085"/>
    </source>
</evidence>
<evidence type="ECO:0000313" key="9">
    <source>
        <dbReference type="EMBL" id="RKH45435.1"/>
    </source>
</evidence>
<dbReference type="CDD" id="cd00130">
    <property type="entry name" value="PAS"/>
    <property type="match status" value="3"/>
</dbReference>
<evidence type="ECO:0000256" key="4">
    <source>
        <dbReference type="ARBA" id="ARBA00022679"/>
    </source>
</evidence>
<dbReference type="NCBIfam" id="TIGR00229">
    <property type="entry name" value="sensory_box"/>
    <property type="match status" value="3"/>
</dbReference>
<feature type="domain" description="PAS" evidence="7">
    <location>
        <begin position="405"/>
        <end position="453"/>
    </location>
</feature>
<gene>
    <name evidence="9" type="ORF">D7X12_07815</name>
</gene>
<dbReference type="SUPFAM" id="SSF55874">
    <property type="entry name" value="ATPase domain of HSP90 chaperone/DNA topoisomerase II/histidine kinase"/>
    <property type="match status" value="1"/>
</dbReference>
<comment type="catalytic activity">
    <reaction evidence="1">
        <text>ATP + protein L-histidine = ADP + protein N-phospho-L-histidine.</text>
        <dbReference type="EC" id="2.7.13.3"/>
    </reaction>
</comment>
<dbReference type="OrthoDB" id="9761634at2"/>
<dbReference type="InterPro" id="IPR000014">
    <property type="entry name" value="PAS"/>
</dbReference>
<keyword evidence="10" id="KW-1185">Reference proteome</keyword>
<organism evidence="9 10">
    <name type="scientific">Corallococcus sicarius</name>
    <dbReference type="NCBI Taxonomy" id="2316726"/>
    <lineage>
        <taxon>Bacteria</taxon>
        <taxon>Pseudomonadati</taxon>
        <taxon>Myxococcota</taxon>
        <taxon>Myxococcia</taxon>
        <taxon>Myxococcales</taxon>
        <taxon>Cystobacterineae</taxon>
        <taxon>Myxococcaceae</taxon>
        <taxon>Corallococcus</taxon>
    </lineage>
</organism>
<dbReference type="Pfam" id="PF13426">
    <property type="entry name" value="PAS_9"/>
    <property type="match status" value="1"/>
</dbReference>
<dbReference type="PROSITE" id="PS50109">
    <property type="entry name" value="HIS_KIN"/>
    <property type="match status" value="1"/>
</dbReference>
<dbReference type="EC" id="2.7.13.3" evidence="2"/>
<sequence length="907" mass="100262">MMTAEASTEARGLSDWARQFEVVVWTADAVTLQLLHVSPSAAGILGHPLEQWWTEPDFLTRHVHPEDLDDALTLFLDGTRRRSGRSGVLRFLDADGQALPFLTKVLTREDSEGHAPQLRCLMVRLERPPCASQEPERFEREREVLLRKEHEARERAEALARQLAAGESRFRSIFDSHLIGLVFSDNHGRILDANDAFLRIVGYSREDLETGRINFLDLTPPEFQAVTQRAMEAIEARGVTSTFEKEYVRKDGRRVPILLGSVRLPALAQNATFVLDLTERKEAEAERERFFRLAPDMFCIAGMDGFFKRVNPAFTRSLGWSERELLARPFLDFIHPEDRGRGEATLDALKQGDAGPGLSVRVACKDGVWKWLDWTAEPVPETGLIYASARDVTQQREAEKQLVLAEQRLRTVINSGPLVLAVVDAEGRFLVSEGKGLRSMGLAPGQVVGQSALELYANEPQVVEFLQRGLRGETCSTIVRTAGLTFEVFYQPVLNEAGRVASLSIAALDVTERVRVEAEREELIRQLMHERSILQAVLRQLPHSVYIAEAPSGRLFLANEQAVTQIRGPTEPTLNVEGYRAYPGFHADGRPYEPNEWPLSRAMASGVPVMAEAVHVIRGDGSRGVIEYSATPVRDAKGHITHGVVMGVDVTARKAAEQERERLLDELKLAVSARDEFLGIASHELKTPLTTLTLKLEALACVASAEPESPMARRLAPHLEVMRRQVKRLAVLVNDLLDVSNIRAGRLALTLEPQQCDLAALVRDVAGRFDTEAKRAGCEVHLHAPAPVVGAWDSSRLEQVVTNLLANAIKYGPGHPVMLGVEAVDGRARLTVHDRGIGIAPEDLQRIWGKFERAVSERHYGGLGLGLYISRQIVEALGGTVKAESALGEGATFIVELPLRGGAERSA</sequence>
<dbReference type="PANTHER" id="PTHR43304">
    <property type="entry name" value="PHYTOCHROME-LIKE PROTEIN CPH1"/>
    <property type="match status" value="1"/>
</dbReference>
<dbReference type="SMART" id="SM00387">
    <property type="entry name" value="HATPase_c"/>
    <property type="match status" value="1"/>
</dbReference>
<dbReference type="InterPro" id="IPR003594">
    <property type="entry name" value="HATPase_dom"/>
</dbReference>
<comment type="caution">
    <text evidence="9">The sequence shown here is derived from an EMBL/GenBank/DDBJ whole genome shotgun (WGS) entry which is preliminary data.</text>
</comment>
<dbReference type="InterPro" id="IPR000700">
    <property type="entry name" value="PAS-assoc_C"/>
</dbReference>
<dbReference type="Pfam" id="PF08448">
    <property type="entry name" value="PAS_4"/>
    <property type="match status" value="2"/>
</dbReference>
<evidence type="ECO:0000259" key="8">
    <source>
        <dbReference type="PROSITE" id="PS50113"/>
    </source>
</evidence>
<proteinExistence type="predicted"/>
<dbReference type="PROSITE" id="PS50113">
    <property type="entry name" value="PAC"/>
    <property type="match status" value="1"/>
</dbReference>
<dbReference type="SMART" id="SM00086">
    <property type="entry name" value="PAC"/>
    <property type="match status" value="4"/>
</dbReference>
<dbReference type="InterPro" id="IPR005467">
    <property type="entry name" value="His_kinase_dom"/>
</dbReference>
<keyword evidence="4" id="KW-0808">Transferase</keyword>
<dbReference type="Gene3D" id="1.10.287.130">
    <property type="match status" value="1"/>
</dbReference>
<feature type="domain" description="Histidine kinase" evidence="6">
    <location>
        <begin position="680"/>
        <end position="901"/>
    </location>
</feature>
<dbReference type="FunFam" id="3.30.565.10:FF:000006">
    <property type="entry name" value="Sensor histidine kinase WalK"/>
    <property type="match status" value="1"/>
</dbReference>
<dbReference type="SUPFAM" id="SSF47384">
    <property type="entry name" value="Homodimeric domain of signal transducing histidine kinase"/>
    <property type="match status" value="1"/>
</dbReference>
<dbReference type="Pfam" id="PF00512">
    <property type="entry name" value="HisKA"/>
    <property type="match status" value="1"/>
</dbReference>
<dbReference type="EMBL" id="RAWG01000035">
    <property type="protein sequence ID" value="RKH45435.1"/>
    <property type="molecule type" value="Genomic_DNA"/>
</dbReference>
<accession>A0A3A8NWB6</accession>
<evidence type="ECO:0000259" key="6">
    <source>
        <dbReference type="PROSITE" id="PS50109"/>
    </source>
</evidence>
<dbReference type="RefSeq" id="WP_120624634.1">
    <property type="nucleotide sequence ID" value="NZ_RAWG01000035.1"/>
</dbReference>
<feature type="domain" description="PAS" evidence="7">
    <location>
        <begin position="166"/>
        <end position="238"/>
    </location>
</feature>
<dbReference type="PRINTS" id="PR00344">
    <property type="entry name" value="BCTRLSENSOR"/>
</dbReference>
<dbReference type="SUPFAM" id="SSF55785">
    <property type="entry name" value="PYP-like sensor domain (PAS domain)"/>
    <property type="match status" value="5"/>
</dbReference>
<evidence type="ECO:0000313" key="10">
    <source>
        <dbReference type="Proteomes" id="UP000273405"/>
    </source>
</evidence>
<dbReference type="InterPro" id="IPR004358">
    <property type="entry name" value="Sig_transdc_His_kin-like_C"/>
</dbReference>
<name>A0A3A8NWB6_9BACT</name>
<dbReference type="InterPro" id="IPR013656">
    <property type="entry name" value="PAS_4"/>
</dbReference>
<keyword evidence="3" id="KW-0597">Phosphoprotein</keyword>
<protein>
    <recommendedName>
        <fullName evidence="2">histidine kinase</fullName>
        <ecNumber evidence="2">2.7.13.3</ecNumber>
    </recommendedName>
</protein>
<dbReference type="Proteomes" id="UP000273405">
    <property type="component" value="Unassembled WGS sequence"/>
</dbReference>
<feature type="domain" description="PAC" evidence="8">
    <location>
        <begin position="610"/>
        <end position="662"/>
    </location>
</feature>
<dbReference type="Gene3D" id="3.30.565.10">
    <property type="entry name" value="Histidine kinase-like ATPase, C-terminal domain"/>
    <property type="match status" value="1"/>
</dbReference>
<evidence type="ECO:0000256" key="2">
    <source>
        <dbReference type="ARBA" id="ARBA00012438"/>
    </source>
</evidence>
<dbReference type="Pfam" id="PF02518">
    <property type="entry name" value="HATPase_c"/>
    <property type="match status" value="1"/>
</dbReference>
<dbReference type="InterPro" id="IPR036097">
    <property type="entry name" value="HisK_dim/P_sf"/>
</dbReference>
<dbReference type="Gene3D" id="3.30.450.20">
    <property type="entry name" value="PAS domain"/>
    <property type="match status" value="5"/>
</dbReference>
<evidence type="ECO:0000256" key="3">
    <source>
        <dbReference type="ARBA" id="ARBA00022553"/>
    </source>
</evidence>
<dbReference type="InterPro" id="IPR036890">
    <property type="entry name" value="HATPase_C_sf"/>
</dbReference>
<dbReference type="InterPro" id="IPR003661">
    <property type="entry name" value="HisK_dim/P_dom"/>
</dbReference>
<dbReference type="InterPro" id="IPR035965">
    <property type="entry name" value="PAS-like_dom_sf"/>
</dbReference>
<dbReference type="Pfam" id="PF08447">
    <property type="entry name" value="PAS_3"/>
    <property type="match status" value="1"/>
</dbReference>
<dbReference type="InterPro" id="IPR013655">
    <property type="entry name" value="PAS_fold_3"/>
</dbReference>